<evidence type="ECO:0000259" key="1">
    <source>
        <dbReference type="Pfam" id="PF01323"/>
    </source>
</evidence>
<dbReference type="OrthoDB" id="1930760at2759"/>
<dbReference type="AlphaFoldDB" id="A0A5N5QJT0"/>
<dbReference type="PANTHER" id="PTHR13887">
    <property type="entry name" value="GLUTATHIONE S-TRANSFERASE KAPPA"/>
    <property type="match status" value="1"/>
</dbReference>
<protein>
    <recommendedName>
        <fullName evidence="1">DSBA-like thioredoxin domain-containing protein</fullName>
    </recommendedName>
</protein>
<dbReference type="GO" id="GO:0016491">
    <property type="term" value="F:oxidoreductase activity"/>
    <property type="evidence" value="ECO:0007669"/>
    <property type="project" value="InterPro"/>
</dbReference>
<evidence type="ECO:0000313" key="2">
    <source>
        <dbReference type="EMBL" id="KAB5591716.1"/>
    </source>
</evidence>
<comment type="caution">
    <text evidence="2">The sequence shown here is derived from an EMBL/GenBank/DDBJ whole genome shotgun (WGS) entry which is preliminary data.</text>
</comment>
<dbReference type="EMBL" id="SSOP01000092">
    <property type="protein sequence ID" value="KAB5591716.1"/>
    <property type="molecule type" value="Genomic_DNA"/>
</dbReference>
<keyword evidence="3" id="KW-1185">Reference proteome</keyword>
<dbReference type="InterPro" id="IPR001853">
    <property type="entry name" value="DSBA-like_thioredoxin_dom"/>
</dbReference>
<name>A0A5N5QJT0_9AGAM</name>
<dbReference type="SUPFAM" id="SSF52833">
    <property type="entry name" value="Thioredoxin-like"/>
    <property type="match status" value="1"/>
</dbReference>
<gene>
    <name evidence="2" type="ORF">CTheo_4830</name>
</gene>
<dbReference type="Gene3D" id="3.40.30.10">
    <property type="entry name" value="Glutaredoxin"/>
    <property type="match status" value="1"/>
</dbReference>
<reference evidence="2 3" key="1">
    <citation type="journal article" date="2019" name="Fungal Biol. Biotechnol.">
        <title>Draft genome sequence of fastidious pathogen Ceratobasidium theobromae, which causes vascular-streak dieback in Theobroma cacao.</title>
        <authorList>
            <person name="Ali S.S."/>
            <person name="Asman A."/>
            <person name="Shao J."/>
            <person name="Firmansyah A.P."/>
            <person name="Susilo A.W."/>
            <person name="Rosmana A."/>
            <person name="McMahon P."/>
            <person name="Junaid M."/>
            <person name="Guest D."/>
            <person name="Kheng T.Y."/>
            <person name="Meinhardt L.W."/>
            <person name="Bailey B.A."/>
        </authorList>
    </citation>
    <scope>NUCLEOTIDE SEQUENCE [LARGE SCALE GENOMIC DNA]</scope>
    <source>
        <strain evidence="2 3">CT2</strain>
    </source>
</reference>
<dbReference type="PANTHER" id="PTHR13887:SF41">
    <property type="entry name" value="THIOREDOXIN SUPERFAMILY PROTEIN"/>
    <property type="match status" value="1"/>
</dbReference>
<accession>A0A5N5QJT0</accession>
<dbReference type="InterPro" id="IPR036249">
    <property type="entry name" value="Thioredoxin-like_sf"/>
</dbReference>
<dbReference type="Proteomes" id="UP000383932">
    <property type="component" value="Unassembled WGS sequence"/>
</dbReference>
<sequence length="214" mass="24223">MKGRVINLTITSDIVCPWCYIAMLELRKAIARAYIAQLPLRFHIEYKPFESRAMLSGGIDQAPGEFQGRVYSKLATRAQNFGISLRQPAVTLWKTVSANRLLLFAYQSGGQNSQQALLTELFRAHHVKGEDLEDFQVLAEYCEKIGIMSREDAFMFLESNCLLDEVEQTIDIGRYTGVSVVPLTVIDNKWSLVGAQSSDVYYQIFLRLSQGKEL</sequence>
<organism evidence="2 3">
    <name type="scientific">Ceratobasidium theobromae</name>
    <dbReference type="NCBI Taxonomy" id="1582974"/>
    <lineage>
        <taxon>Eukaryota</taxon>
        <taxon>Fungi</taxon>
        <taxon>Dikarya</taxon>
        <taxon>Basidiomycota</taxon>
        <taxon>Agaricomycotina</taxon>
        <taxon>Agaricomycetes</taxon>
        <taxon>Cantharellales</taxon>
        <taxon>Ceratobasidiaceae</taxon>
        <taxon>Ceratobasidium</taxon>
    </lineage>
</organism>
<dbReference type="Pfam" id="PF01323">
    <property type="entry name" value="DSBA"/>
    <property type="match status" value="1"/>
</dbReference>
<evidence type="ECO:0000313" key="3">
    <source>
        <dbReference type="Proteomes" id="UP000383932"/>
    </source>
</evidence>
<feature type="domain" description="DSBA-like thioredoxin" evidence="1">
    <location>
        <begin position="11"/>
        <end position="200"/>
    </location>
</feature>
<proteinExistence type="predicted"/>